<feature type="non-terminal residue" evidence="2">
    <location>
        <position position="60"/>
    </location>
</feature>
<gene>
    <name evidence="2" type="ORF">ILEXP_LOCUS39716</name>
</gene>
<comment type="caution">
    <text evidence="2">The sequence shown here is derived from an EMBL/GenBank/DDBJ whole genome shotgun (WGS) entry which is preliminary data.</text>
</comment>
<feature type="chain" id="PRO_5044846967" evidence="1">
    <location>
        <begin position="21"/>
        <end position="60"/>
    </location>
</feature>
<evidence type="ECO:0000256" key="1">
    <source>
        <dbReference type="SAM" id="SignalP"/>
    </source>
</evidence>
<proteinExistence type="predicted"/>
<accession>A0ABC8TMS7</accession>
<protein>
    <submittedName>
        <fullName evidence="2">Uncharacterized protein</fullName>
    </submittedName>
</protein>
<keyword evidence="1" id="KW-0732">Signal</keyword>
<sequence>MVASFGSLIFLGGSLHPLDATQGTTAASKGTTPWGTHESSSLDYRLYPSCWPLLSSALTS</sequence>
<feature type="signal peptide" evidence="1">
    <location>
        <begin position="1"/>
        <end position="20"/>
    </location>
</feature>
<dbReference type="Proteomes" id="UP001642360">
    <property type="component" value="Unassembled WGS sequence"/>
</dbReference>
<keyword evidence="3" id="KW-1185">Reference proteome</keyword>
<reference evidence="2 3" key="1">
    <citation type="submission" date="2024-02" db="EMBL/GenBank/DDBJ databases">
        <authorList>
            <person name="Vignale AGUSTIN F."/>
            <person name="Sosa J E."/>
            <person name="Modenutti C."/>
        </authorList>
    </citation>
    <scope>NUCLEOTIDE SEQUENCE [LARGE SCALE GENOMIC DNA]</scope>
</reference>
<name>A0ABC8TMS7_9AQUA</name>
<dbReference type="AlphaFoldDB" id="A0ABC8TMS7"/>
<dbReference type="EMBL" id="CAUOFW020005458">
    <property type="protein sequence ID" value="CAK9170231.1"/>
    <property type="molecule type" value="Genomic_DNA"/>
</dbReference>
<organism evidence="2 3">
    <name type="scientific">Ilex paraguariensis</name>
    <name type="common">yerba mate</name>
    <dbReference type="NCBI Taxonomy" id="185542"/>
    <lineage>
        <taxon>Eukaryota</taxon>
        <taxon>Viridiplantae</taxon>
        <taxon>Streptophyta</taxon>
        <taxon>Embryophyta</taxon>
        <taxon>Tracheophyta</taxon>
        <taxon>Spermatophyta</taxon>
        <taxon>Magnoliopsida</taxon>
        <taxon>eudicotyledons</taxon>
        <taxon>Gunneridae</taxon>
        <taxon>Pentapetalae</taxon>
        <taxon>asterids</taxon>
        <taxon>campanulids</taxon>
        <taxon>Aquifoliales</taxon>
        <taxon>Aquifoliaceae</taxon>
        <taxon>Ilex</taxon>
    </lineage>
</organism>
<evidence type="ECO:0000313" key="2">
    <source>
        <dbReference type="EMBL" id="CAK9170231.1"/>
    </source>
</evidence>
<evidence type="ECO:0000313" key="3">
    <source>
        <dbReference type="Proteomes" id="UP001642360"/>
    </source>
</evidence>